<evidence type="ECO:0000313" key="2">
    <source>
        <dbReference type="EMBL" id="KAJ6258102.1"/>
    </source>
</evidence>
<accession>A0AAD6IXB6</accession>
<dbReference type="Proteomes" id="UP001221413">
    <property type="component" value="Unassembled WGS sequence"/>
</dbReference>
<organism evidence="2 3">
    <name type="scientific">Drechslerella dactyloides</name>
    <name type="common">Nematode-trapping fungus</name>
    <name type="synonym">Arthrobotrys dactyloides</name>
    <dbReference type="NCBI Taxonomy" id="74499"/>
    <lineage>
        <taxon>Eukaryota</taxon>
        <taxon>Fungi</taxon>
        <taxon>Dikarya</taxon>
        <taxon>Ascomycota</taxon>
        <taxon>Pezizomycotina</taxon>
        <taxon>Orbiliomycetes</taxon>
        <taxon>Orbiliales</taxon>
        <taxon>Orbiliaceae</taxon>
        <taxon>Drechslerella</taxon>
    </lineage>
</organism>
<dbReference type="AlphaFoldDB" id="A0AAD6IXB6"/>
<dbReference type="EMBL" id="JAQGDS010000009">
    <property type="protein sequence ID" value="KAJ6258102.1"/>
    <property type="molecule type" value="Genomic_DNA"/>
</dbReference>
<name>A0AAD6IXB6_DREDA</name>
<feature type="region of interest" description="Disordered" evidence="1">
    <location>
        <begin position="291"/>
        <end position="346"/>
    </location>
</feature>
<evidence type="ECO:0000256" key="1">
    <source>
        <dbReference type="SAM" id="MobiDB-lite"/>
    </source>
</evidence>
<comment type="caution">
    <text evidence="2">The sequence shown here is derived from an EMBL/GenBank/DDBJ whole genome shotgun (WGS) entry which is preliminary data.</text>
</comment>
<evidence type="ECO:0000313" key="3">
    <source>
        <dbReference type="Proteomes" id="UP001221413"/>
    </source>
</evidence>
<reference evidence="2" key="1">
    <citation type="submission" date="2023-01" db="EMBL/GenBank/DDBJ databases">
        <title>The chitinases involved in constricting ring structure development in the nematode-trapping fungus Drechslerella dactyloides.</title>
        <authorList>
            <person name="Wang R."/>
            <person name="Zhang L."/>
            <person name="Tang P."/>
            <person name="Li S."/>
            <person name="Liang L."/>
        </authorList>
    </citation>
    <scope>NUCLEOTIDE SEQUENCE</scope>
    <source>
        <strain evidence="2">YMF1.00031</strain>
    </source>
</reference>
<proteinExistence type="predicted"/>
<keyword evidence="3" id="KW-1185">Reference proteome</keyword>
<protein>
    <submittedName>
        <fullName evidence="2">Uncharacterized protein</fullName>
    </submittedName>
</protein>
<gene>
    <name evidence="2" type="ORF">Dda_7017</name>
</gene>
<sequence length="476" mass="53219">MDTPALPPWCEEAGITDSNALIDYYEGNGYGEIHRATRAVSTNTERTLATGQSYDIFQRTEVDNVSKKGWAEAWLAWLQEPKLQVTTTILGAWMDSSPFLESNHTFSDTIESELQKISTSDLPSYIRYDDVEHAAFGISMQSLLLKYRKLKRQNQHRYIVAICDNGPFLIQKWDVEIARNLRAGVKISQKDVDEEGYLTKYKERSLLLRGLAKTYSGVATSGKFAAERPNQSNYPQNVLGEWIKESSNYCSALWDAELTKSKKVNTAAAKGNLTKIIHQLCRSDYEALSSDGQIPLWDQPDTEMGDGEANPSGGAATPGDSPEQGTGNAGNESSGKRSASAEPSEKKINTENLQTIAQGIKQGIPIIDLLAQSVGELWIKETRNDQNEQRFTTDPDLERIGEAGFTIVARRRQEHSGQLIIAIGPPRCKIYRLVPESKFQLPWDDPDDLFNLTNKSKRKAKTREVREKQLIVKAIV</sequence>
<feature type="compositionally biased region" description="Polar residues" evidence="1">
    <location>
        <begin position="323"/>
        <end position="337"/>
    </location>
</feature>